<organism evidence="1 2">
    <name type="scientific">Strongyloides venezuelensis</name>
    <name type="common">Threadworm</name>
    <dbReference type="NCBI Taxonomy" id="75913"/>
    <lineage>
        <taxon>Eukaryota</taxon>
        <taxon>Metazoa</taxon>
        <taxon>Ecdysozoa</taxon>
        <taxon>Nematoda</taxon>
        <taxon>Chromadorea</taxon>
        <taxon>Rhabditida</taxon>
        <taxon>Tylenchina</taxon>
        <taxon>Panagrolaimomorpha</taxon>
        <taxon>Strongyloidoidea</taxon>
        <taxon>Strongyloididae</taxon>
        <taxon>Strongyloides</taxon>
    </lineage>
</organism>
<dbReference type="PANTHER" id="PTHR23020:SF41">
    <property type="entry name" value="AMINOGLYCOSIDE PHOSPHOTRANSFERASE DOMAIN-CONTAINING PROTEIN"/>
    <property type="match status" value="1"/>
</dbReference>
<name>A0A0K0FS85_STRVS</name>
<reference evidence="2" key="2">
    <citation type="submission" date="2015-08" db="UniProtKB">
        <authorList>
            <consortium name="WormBaseParasite"/>
        </authorList>
    </citation>
    <scope>IDENTIFICATION</scope>
</reference>
<sequence>MTAAGFFYGFDISDGKGFLSKVFKTSIYFDDEKKVPYYVILKIPGDESIKEILKKQNLDGTMNIELEHISVFHNKECHFYNDVASKIKTLKYPKCYGSKDLIVGKQEGALLIKFLGSDSVIVPFYRSLNIHQTKSILNEAYKLQEHSLLNQDDFIKDNWEQPFTEDQMKSFLDLARKGIPTLKKYILKEMWSEIENDLDNMISNYIKIMRYVYIELPKSNGNVPVICHGDMWINNFMFKVNSNEYNVLEESDYIGDARMFDIGTRVYYNLYDAINICKELHPEWLKNSK</sequence>
<dbReference type="InterPro" id="IPR052961">
    <property type="entry name" value="Oxido-Kinase-like_Enzymes"/>
</dbReference>
<dbReference type="AlphaFoldDB" id="A0A0K0FS85"/>
<keyword evidence="1" id="KW-1185">Reference proteome</keyword>
<dbReference type="WBParaSite" id="SVE_1327800.1">
    <property type="protein sequence ID" value="SVE_1327800.1"/>
    <property type="gene ID" value="SVE_1327800"/>
</dbReference>
<dbReference type="InterPro" id="IPR012877">
    <property type="entry name" value="Dhs-27"/>
</dbReference>
<accession>A0A0K0FS85</accession>
<evidence type="ECO:0000313" key="1">
    <source>
        <dbReference type="Proteomes" id="UP000035680"/>
    </source>
</evidence>
<reference evidence="1" key="1">
    <citation type="submission" date="2014-07" db="EMBL/GenBank/DDBJ databases">
        <authorList>
            <person name="Martin A.A"/>
            <person name="De Silva N."/>
        </authorList>
    </citation>
    <scope>NUCLEOTIDE SEQUENCE</scope>
</reference>
<dbReference type="InterPro" id="IPR011009">
    <property type="entry name" value="Kinase-like_dom_sf"/>
</dbReference>
<evidence type="ECO:0000313" key="2">
    <source>
        <dbReference type="WBParaSite" id="SVE_1327800.1"/>
    </source>
</evidence>
<dbReference type="PANTHER" id="PTHR23020">
    <property type="entry name" value="UNCHARACTERIZED NUCLEAR HORMONE RECEPTOR-RELATED"/>
    <property type="match status" value="1"/>
</dbReference>
<protein>
    <submittedName>
        <fullName evidence="2">CHK domain-containing protein</fullName>
    </submittedName>
</protein>
<dbReference type="Pfam" id="PF07914">
    <property type="entry name" value="DUF1679"/>
    <property type="match status" value="1"/>
</dbReference>
<dbReference type="Proteomes" id="UP000035680">
    <property type="component" value="Unassembled WGS sequence"/>
</dbReference>
<proteinExistence type="predicted"/>
<dbReference type="SUPFAM" id="SSF56112">
    <property type="entry name" value="Protein kinase-like (PK-like)"/>
    <property type="match status" value="1"/>
</dbReference>